<feature type="region of interest" description="Disordered" evidence="1">
    <location>
        <begin position="24"/>
        <end position="85"/>
    </location>
</feature>
<accession>A0A5B7EZP0</accession>
<dbReference type="Proteomes" id="UP000324222">
    <property type="component" value="Unassembled WGS sequence"/>
</dbReference>
<comment type="caution">
    <text evidence="2">The sequence shown here is derived from an EMBL/GenBank/DDBJ whole genome shotgun (WGS) entry which is preliminary data.</text>
</comment>
<protein>
    <submittedName>
        <fullName evidence="2">Uncharacterized protein</fullName>
    </submittedName>
</protein>
<gene>
    <name evidence="2" type="ORF">E2C01_034111</name>
</gene>
<dbReference type="EMBL" id="VSRR010004727">
    <property type="protein sequence ID" value="MPC40550.1"/>
    <property type="molecule type" value="Genomic_DNA"/>
</dbReference>
<evidence type="ECO:0000256" key="1">
    <source>
        <dbReference type="SAM" id="MobiDB-lite"/>
    </source>
</evidence>
<proteinExistence type="predicted"/>
<reference evidence="2 3" key="1">
    <citation type="submission" date="2019-05" db="EMBL/GenBank/DDBJ databases">
        <title>Another draft genome of Portunus trituberculatus and its Hox gene families provides insights of decapod evolution.</title>
        <authorList>
            <person name="Jeong J.-H."/>
            <person name="Song I."/>
            <person name="Kim S."/>
            <person name="Choi T."/>
            <person name="Kim D."/>
            <person name="Ryu S."/>
            <person name="Kim W."/>
        </authorList>
    </citation>
    <scope>NUCLEOTIDE SEQUENCE [LARGE SCALE GENOMIC DNA]</scope>
    <source>
        <tissue evidence="2">Muscle</tissue>
    </source>
</reference>
<evidence type="ECO:0000313" key="2">
    <source>
        <dbReference type="EMBL" id="MPC40550.1"/>
    </source>
</evidence>
<evidence type="ECO:0000313" key="3">
    <source>
        <dbReference type="Proteomes" id="UP000324222"/>
    </source>
</evidence>
<keyword evidence="3" id="KW-1185">Reference proteome</keyword>
<organism evidence="2 3">
    <name type="scientific">Portunus trituberculatus</name>
    <name type="common">Swimming crab</name>
    <name type="synonym">Neptunus trituberculatus</name>
    <dbReference type="NCBI Taxonomy" id="210409"/>
    <lineage>
        <taxon>Eukaryota</taxon>
        <taxon>Metazoa</taxon>
        <taxon>Ecdysozoa</taxon>
        <taxon>Arthropoda</taxon>
        <taxon>Crustacea</taxon>
        <taxon>Multicrustacea</taxon>
        <taxon>Malacostraca</taxon>
        <taxon>Eumalacostraca</taxon>
        <taxon>Eucarida</taxon>
        <taxon>Decapoda</taxon>
        <taxon>Pleocyemata</taxon>
        <taxon>Brachyura</taxon>
        <taxon>Eubrachyura</taxon>
        <taxon>Portunoidea</taxon>
        <taxon>Portunidae</taxon>
        <taxon>Portuninae</taxon>
        <taxon>Portunus</taxon>
    </lineage>
</organism>
<dbReference type="AlphaFoldDB" id="A0A5B7EZP0"/>
<sequence length="85" mass="9128">MDRLNPDADENTLSLVHALLSSQTIPPKHATTPGLTDHHQPGLWMLTERASLSPTESRGPGGYGRSGVVEFRQPGTLPGLMSSPR</sequence>
<name>A0A5B7EZP0_PORTR</name>